<proteinExistence type="predicted"/>
<protein>
    <submittedName>
        <fullName evidence="2">Uncharacterized protein</fullName>
    </submittedName>
</protein>
<organism evidence="2">
    <name type="scientific">Dendroctonus ponderosae</name>
    <name type="common">Mountain pine beetle</name>
    <dbReference type="NCBI Taxonomy" id="77166"/>
    <lineage>
        <taxon>Eukaryota</taxon>
        <taxon>Metazoa</taxon>
        <taxon>Ecdysozoa</taxon>
        <taxon>Arthropoda</taxon>
        <taxon>Hexapoda</taxon>
        <taxon>Insecta</taxon>
        <taxon>Pterygota</taxon>
        <taxon>Neoptera</taxon>
        <taxon>Endopterygota</taxon>
        <taxon>Coleoptera</taxon>
        <taxon>Polyphaga</taxon>
        <taxon>Cucujiformia</taxon>
        <taxon>Curculionidae</taxon>
        <taxon>Scolytinae</taxon>
        <taxon>Dendroctonus</taxon>
    </lineage>
</organism>
<feature type="compositionally biased region" description="Gly residues" evidence="1">
    <location>
        <begin position="81"/>
        <end position="96"/>
    </location>
</feature>
<feature type="compositionally biased region" description="Pro residues" evidence="1">
    <location>
        <begin position="38"/>
        <end position="48"/>
    </location>
</feature>
<dbReference type="AlphaFoldDB" id="N6SZH9"/>
<dbReference type="EMBL" id="KB741288">
    <property type="protein sequence ID" value="ENN70663.1"/>
    <property type="molecule type" value="Genomic_DNA"/>
</dbReference>
<name>N6SZH9_DENPD</name>
<reference evidence="2" key="1">
    <citation type="journal article" date="2013" name="Genome Biol.">
        <title>Draft genome of the mountain pine beetle, Dendroctonus ponderosae Hopkins, a major forest pest.</title>
        <authorList>
            <person name="Keeling C.I."/>
            <person name="Yuen M.M."/>
            <person name="Liao N.Y."/>
            <person name="Docking T.R."/>
            <person name="Chan S.K."/>
            <person name="Taylor G.A."/>
            <person name="Palmquist D.L."/>
            <person name="Jackman S.D."/>
            <person name="Nguyen A."/>
            <person name="Li M."/>
            <person name="Henderson H."/>
            <person name="Janes J.K."/>
            <person name="Zhao Y."/>
            <person name="Pandoh P."/>
            <person name="Moore R."/>
            <person name="Sperling F.A."/>
            <person name="Huber D.P."/>
            <person name="Birol I."/>
            <person name="Jones S.J."/>
            <person name="Bohlmann J."/>
        </authorList>
    </citation>
    <scope>NUCLEOTIDE SEQUENCE</scope>
</reference>
<gene>
    <name evidence="2" type="ORF">YQE_12608</name>
</gene>
<feature type="region of interest" description="Disordered" evidence="1">
    <location>
        <begin position="1"/>
        <end position="116"/>
    </location>
</feature>
<accession>N6SZH9</accession>
<feature type="non-terminal residue" evidence="2">
    <location>
        <position position="1"/>
    </location>
</feature>
<sequence>MLANLLQGFMSMAKEQHDSTRPIQETNPAAVVQNVGPPQNPQQYPHPPQQEQRGPMESLLSGLLSGGGGQQQQQPHPPQVGGEGSIGGLGSMGGILGSLAGSLLHRPDQNQGHSFQ</sequence>
<evidence type="ECO:0000313" key="2">
    <source>
        <dbReference type="EMBL" id="ENN70663.1"/>
    </source>
</evidence>
<dbReference type="HOGENOM" id="CLU_2099346_0_0_1"/>
<dbReference type="OrthoDB" id="6251307at2759"/>
<evidence type="ECO:0000256" key="1">
    <source>
        <dbReference type="SAM" id="MobiDB-lite"/>
    </source>
</evidence>